<proteinExistence type="predicted"/>
<dbReference type="PROSITE" id="PS00409">
    <property type="entry name" value="PROKAR_NTER_METHYL"/>
    <property type="match status" value="1"/>
</dbReference>
<dbReference type="InterPro" id="IPR012902">
    <property type="entry name" value="N_methyl_site"/>
</dbReference>
<evidence type="ECO:0000259" key="1">
    <source>
        <dbReference type="Pfam" id="PF07596"/>
    </source>
</evidence>
<dbReference type="EMBL" id="JAXBLV010000245">
    <property type="protein sequence ID" value="MDY3563707.1"/>
    <property type="molecule type" value="Genomic_DNA"/>
</dbReference>
<dbReference type="Pfam" id="PF07963">
    <property type="entry name" value="N_methyl"/>
    <property type="match status" value="1"/>
</dbReference>
<reference evidence="3" key="1">
    <citation type="journal article" date="2023" name="Mar. Drugs">
        <title>Gemmata algarum, a Novel Planctomycete Isolated from an Algal Mat, Displays Antimicrobial Activity.</title>
        <authorList>
            <person name="Kumar G."/>
            <person name="Kallscheuer N."/>
            <person name="Kashif M."/>
            <person name="Ahamad S."/>
            <person name="Jagadeeshwari U."/>
            <person name="Pannikurungottu S."/>
            <person name="Haufschild T."/>
            <person name="Kabuu M."/>
            <person name="Sasikala C."/>
            <person name="Jogler C."/>
            <person name="Ramana C."/>
        </authorList>
    </citation>
    <scope>NUCLEOTIDE SEQUENCE [LARGE SCALE GENOMIC DNA]</scope>
    <source>
        <strain evidence="3">JC673</strain>
    </source>
</reference>
<dbReference type="NCBIfam" id="TIGR02532">
    <property type="entry name" value="IV_pilin_GFxxxE"/>
    <property type="match status" value="1"/>
</dbReference>
<name>A0ABU5F850_9BACT</name>
<protein>
    <submittedName>
        <fullName evidence="2">DUF1559 domain-containing protein</fullName>
    </submittedName>
</protein>
<evidence type="ECO:0000313" key="3">
    <source>
        <dbReference type="Proteomes" id="UP001272242"/>
    </source>
</evidence>
<dbReference type="InterPro" id="IPR045584">
    <property type="entry name" value="Pilin-like"/>
</dbReference>
<evidence type="ECO:0000313" key="2">
    <source>
        <dbReference type="EMBL" id="MDY3563707.1"/>
    </source>
</evidence>
<accession>A0ABU5F850</accession>
<dbReference type="Pfam" id="PF07596">
    <property type="entry name" value="SBP_bac_10"/>
    <property type="match status" value="2"/>
</dbReference>
<dbReference type="RefSeq" id="WP_320689856.1">
    <property type="nucleotide sequence ID" value="NZ_JAXBLV010000245.1"/>
</dbReference>
<organism evidence="2 3">
    <name type="scientific">Gemmata algarum</name>
    <dbReference type="NCBI Taxonomy" id="2975278"/>
    <lineage>
        <taxon>Bacteria</taxon>
        <taxon>Pseudomonadati</taxon>
        <taxon>Planctomycetota</taxon>
        <taxon>Planctomycetia</taxon>
        <taxon>Gemmatales</taxon>
        <taxon>Gemmataceae</taxon>
        <taxon>Gemmata</taxon>
    </lineage>
</organism>
<dbReference type="PANTHER" id="PTHR30093:SF2">
    <property type="entry name" value="TYPE II SECRETION SYSTEM PROTEIN H"/>
    <property type="match status" value="1"/>
</dbReference>
<dbReference type="InterPro" id="IPR011453">
    <property type="entry name" value="DUF1559"/>
</dbReference>
<comment type="caution">
    <text evidence="2">The sequence shown here is derived from an EMBL/GenBank/DDBJ whole genome shotgun (WGS) entry which is preliminary data.</text>
</comment>
<keyword evidence="3" id="KW-1185">Reference proteome</keyword>
<dbReference type="Gene3D" id="3.30.700.10">
    <property type="entry name" value="Glycoprotein, Type 4 Pilin"/>
    <property type="match status" value="1"/>
</dbReference>
<sequence length="291" mass="31409">MSRFALSGTRHRRGFTLIELLVVIAIIAVLIGLLLPAVQKVRAAAARISGANRVKQLGLALHQYSDTYRDSFPTVTGFNYVAQASGPSVLFLLLPYLEQGTLYNEFKQQHEPNMYSNQFTIRSFLSPGDPTTDALSPPNGLASYTANAVYFHYGMGRTRVTDGLSNTVAFAEHYSYMCQKVTFDWSVDGPQSGHYPDGRLLRRPTFADSEYGDVMPVTADGLTTGSVAGITFQTHPSLSGCDPRVAQTGHLGGMTVGLGDGSVRTLASHMSAGTYWGALTPAQGEVNGSDW</sequence>
<dbReference type="SUPFAM" id="SSF54523">
    <property type="entry name" value="Pili subunits"/>
    <property type="match status" value="1"/>
</dbReference>
<dbReference type="PANTHER" id="PTHR30093">
    <property type="entry name" value="GENERAL SECRETION PATHWAY PROTEIN G"/>
    <property type="match status" value="1"/>
</dbReference>
<gene>
    <name evidence="2" type="ORF">R5W23_005323</name>
</gene>
<feature type="domain" description="DUF1559" evidence="1">
    <location>
        <begin position="39"/>
        <end position="130"/>
    </location>
</feature>
<dbReference type="Proteomes" id="UP001272242">
    <property type="component" value="Unassembled WGS sequence"/>
</dbReference>
<feature type="domain" description="DUF1559" evidence="1">
    <location>
        <begin position="131"/>
        <end position="268"/>
    </location>
</feature>